<comment type="caution">
    <text evidence="2">The sequence shown here is derived from an EMBL/GenBank/DDBJ whole genome shotgun (WGS) entry which is preliminary data.</text>
</comment>
<evidence type="ECO:0000259" key="1">
    <source>
        <dbReference type="Pfam" id="PF02557"/>
    </source>
</evidence>
<keyword evidence="2" id="KW-0378">Hydrolase</keyword>
<keyword evidence="3" id="KW-1185">Reference proteome</keyword>
<dbReference type="GO" id="GO:0006508">
    <property type="term" value="P:proteolysis"/>
    <property type="evidence" value="ECO:0007669"/>
    <property type="project" value="InterPro"/>
</dbReference>
<dbReference type="PROSITE" id="PS51257">
    <property type="entry name" value="PROKAR_LIPOPROTEIN"/>
    <property type="match status" value="1"/>
</dbReference>
<dbReference type="CDD" id="cd14852">
    <property type="entry name" value="LD-carboxypeptidase"/>
    <property type="match status" value="1"/>
</dbReference>
<dbReference type="AlphaFoldDB" id="A0A942UK14"/>
<organism evidence="2 3">
    <name type="scientific">Lederbergia citrea</name>
    <dbReference type="NCBI Taxonomy" id="2833581"/>
    <lineage>
        <taxon>Bacteria</taxon>
        <taxon>Bacillati</taxon>
        <taxon>Bacillota</taxon>
        <taxon>Bacilli</taxon>
        <taxon>Bacillales</taxon>
        <taxon>Bacillaceae</taxon>
        <taxon>Lederbergia</taxon>
    </lineage>
</organism>
<protein>
    <submittedName>
        <fullName evidence="2">D-alanyl-D-alanine carboxypeptidase family protein</fullName>
    </submittedName>
</protein>
<dbReference type="Proteomes" id="UP000676456">
    <property type="component" value="Unassembled WGS sequence"/>
</dbReference>
<proteinExistence type="predicted"/>
<feature type="domain" description="D-alanyl-D-alanine carboxypeptidase-like core" evidence="1">
    <location>
        <begin position="122"/>
        <end position="250"/>
    </location>
</feature>
<keyword evidence="2" id="KW-0121">Carboxypeptidase</keyword>
<dbReference type="InterPro" id="IPR058193">
    <property type="entry name" value="VanY/YodJ_core_dom"/>
</dbReference>
<dbReference type="PANTHER" id="PTHR34385">
    <property type="entry name" value="D-ALANYL-D-ALANINE CARBOXYPEPTIDASE"/>
    <property type="match status" value="1"/>
</dbReference>
<evidence type="ECO:0000313" key="2">
    <source>
        <dbReference type="EMBL" id="MBS4222110.1"/>
    </source>
</evidence>
<sequence>MKKILFILTTLMLLTGCSIDIPFQSGKTFEKSNKKGNKNEEVEYAGRNEHVTLPAGTPSELALKSSYFNTLKEVNGVQEIKNADNILALVNKDYGLPGKYEPIDLVRPDVPFSFGDEDIEKSYLRKEAAKALEIMFSEAKKSDIHLFAVSGYRSYRRQEIILNAEIAKVGEEKAIQAVAIPGKSEHQTGLAMDISSESANLLLSEEFEDTAEGQWLKAHAHEYGFILRYPKGKEKITGYQYEPWHFRYVGIKAANIIYKKDWTLEEFFDEVKKI</sequence>
<dbReference type="InterPro" id="IPR009045">
    <property type="entry name" value="Zn_M74/Hedgehog-like"/>
</dbReference>
<evidence type="ECO:0000313" key="3">
    <source>
        <dbReference type="Proteomes" id="UP000676456"/>
    </source>
</evidence>
<dbReference type="InterPro" id="IPR003709">
    <property type="entry name" value="VanY-like_core_dom"/>
</dbReference>
<reference evidence="2 3" key="1">
    <citation type="submission" date="2021-05" db="EMBL/GenBank/DDBJ databases">
        <title>Novel Bacillus species.</title>
        <authorList>
            <person name="Liu G."/>
        </authorList>
    </citation>
    <scope>NUCLEOTIDE SEQUENCE [LARGE SCALE GENOMIC DNA]</scope>
    <source>
        <strain evidence="2 3">FJAT-49682</strain>
    </source>
</reference>
<dbReference type="EMBL" id="JAGYPN010000001">
    <property type="protein sequence ID" value="MBS4222110.1"/>
    <property type="molecule type" value="Genomic_DNA"/>
</dbReference>
<gene>
    <name evidence="2" type="ORF">KHA91_04985</name>
</gene>
<dbReference type="RefSeq" id="WP_213097079.1">
    <property type="nucleotide sequence ID" value="NZ_JAGYPH010000001.1"/>
</dbReference>
<accession>A0A942UK14</accession>
<dbReference type="GO" id="GO:0004180">
    <property type="term" value="F:carboxypeptidase activity"/>
    <property type="evidence" value="ECO:0007669"/>
    <property type="project" value="UniProtKB-KW"/>
</dbReference>
<dbReference type="Pfam" id="PF02557">
    <property type="entry name" value="VanY"/>
    <property type="match status" value="1"/>
</dbReference>
<name>A0A942UK14_9BACI</name>
<keyword evidence="2" id="KW-0645">Protease</keyword>
<dbReference type="Gene3D" id="3.30.1380.10">
    <property type="match status" value="1"/>
</dbReference>
<dbReference type="InterPro" id="IPR052179">
    <property type="entry name" value="DD-CPase-like"/>
</dbReference>
<dbReference type="SUPFAM" id="SSF55166">
    <property type="entry name" value="Hedgehog/DD-peptidase"/>
    <property type="match status" value="1"/>
</dbReference>
<dbReference type="PANTHER" id="PTHR34385:SF1">
    <property type="entry name" value="PEPTIDOGLYCAN L-ALANYL-D-GLUTAMATE ENDOPEPTIDASE CWLK"/>
    <property type="match status" value="1"/>
</dbReference>